<dbReference type="InterPro" id="IPR045825">
    <property type="entry name" value="RamS"/>
</dbReference>
<dbReference type="NCBIfam" id="NF033212">
    <property type="entry name" value="SapB_AmfS_lanti"/>
    <property type="match status" value="1"/>
</dbReference>
<evidence type="ECO:0000313" key="2">
    <source>
        <dbReference type="Proteomes" id="UP000674084"/>
    </source>
</evidence>
<dbReference type="Proteomes" id="UP000674084">
    <property type="component" value="Unassembled WGS sequence"/>
</dbReference>
<name>A0ABS5DB87_9PSEU</name>
<comment type="caution">
    <text evidence="1">The sequence shown here is derived from an EMBL/GenBank/DDBJ whole genome shotgun (WGS) entry which is preliminary data.</text>
</comment>
<keyword evidence="2" id="KW-1185">Reference proteome</keyword>
<accession>A0ABS5DB87</accession>
<proteinExistence type="predicted"/>
<dbReference type="RefSeq" id="WP_210969238.1">
    <property type="nucleotide sequence ID" value="NZ_JAGPXE010000002.1"/>
</dbReference>
<dbReference type="EMBL" id="JAGPXE010000002">
    <property type="protein sequence ID" value="MBQ0923422.1"/>
    <property type="molecule type" value="Genomic_DNA"/>
</dbReference>
<sequence length="27" mass="2739">MSILDLQALETTAAEASVPGSTQSTNC</sequence>
<reference evidence="1 2" key="1">
    <citation type="submission" date="2021-04" db="EMBL/GenBank/DDBJ databases">
        <title>Whole-genome sequencing of Saccharopolyspora endophytica KCTC 19397.</title>
        <authorList>
            <person name="Ay H."/>
            <person name="Saygin H."/>
            <person name="Sahin N."/>
        </authorList>
    </citation>
    <scope>NUCLEOTIDE SEQUENCE [LARGE SCALE GENOMIC DNA]</scope>
    <source>
        <strain evidence="1 2">KCTC 19397</strain>
    </source>
</reference>
<organism evidence="1 2">
    <name type="scientific">Saccharopolyspora endophytica</name>
    <dbReference type="NCBI Taxonomy" id="543886"/>
    <lineage>
        <taxon>Bacteria</taxon>
        <taxon>Bacillati</taxon>
        <taxon>Actinomycetota</taxon>
        <taxon>Actinomycetes</taxon>
        <taxon>Pseudonocardiales</taxon>
        <taxon>Pseudonocardiaceae</taxon>
        <taxon>Saccharopolyspora</taxon>
    </lineage>
</organism>
<evidence type="ECO:0000313" key="1">
    <source>
        <dbReference type="EMBL" id="MBQ0923422.1"/>
    </source>
</evidence>
<gene>
    <name evidence="1" type="ORF">KBO27_05670</name>
</gene>
<protein>
    <submittedName>
        <fullName evidence="1">SapB/AmfS family lanthipeptide</fullName>
    </submittedName>
</protein>